<dbReference type="Pfam" id="PF03571">
    <property type="entry name" value="Peptidase_M49"/>
    <property type="match status" value="2"/>
</dbReference>
<sequence>MLFVRRVALCLPLVLIACKPEPASSQPDASPTTEATAAESPADDFVWVNDRFADIQILRYQIPGFDELDLQRKQLLYYLSQAALAGRDITYDQKFAGNLTVRKTLEAIVRGYEGDREAPEFQALMTYTKRVWFANGVHHHYSGKKFEPGFSREFFAATVNSLDPATLPQTLPSATAASGGEAADAAALLAYLEPILFDPNYEAKRTNRDPKADPVADSANNFYGEGVTAEAVEAFYKKKADPNDPTPISWGLNSKLVLENGELVEKTWYADGMYGPAIQEIVKWLVKARSVAENDQQRAVLEKLIAYYNSGDLADFDAYNIAWVQDTKSQVDTVNGFIEVYDDALGYRGSWEAVVSVKDREASERIAAISGQAQWFEDNSPLIEAHKKKNVVGVSAKVITVVVEAGDAAPSTPIGINLPNANWIRAQHGSKSVNLGNIVEAYEHAKSGNGQLEEFTFDDAELARAQEFGGLAHKLHVDMHEVIGHASGQINPGVGTPKETLKQYASALEEGRADLVGLYYIMDPKLVELGLMPSLEVGKAAYDEYIRNGLMVQLTRLEPGEDVEESHMRNRQLVAAWAYEQGKAKGVIERVQKDGKTYFVVRDYDELRVLFGQLLRELQRIKSEGDFEAGKALIETYGVEVDPQIHAEVLERNAALDIPPYSGFIQPKLVPVMEGDAIVDVKVEYPDDFAAQMLEYSETYGYL</sequence>
<dbReference type="RefSeq" id="WP_006976467.1">
    <property type="nucleotide sequence ID" value="NZ_ABCS01000134.1"/>
</dbReference>
<dbReference type="AlphaFoldDB" id="A6GID1"/>
<organism evidence="3 4">
    <name type="scientific">Plesiocystis pacifica SIR-1</name>
    <dbReference type="NCBI Taxonomy" id="391625"/>
    <lineage>
        <taxon>Bacteria</taxon>
        <taxon>Pseudomonadati</taxon>
        <taxon>Myxococcota</taxon>
        <taxon>Polyangia</taxon>
        <taxon>Nannocystales</taxon>
        <taxon>Nannocystaceae</taxon>
        <taxon>Plesiocystis</taxon>
    </lineage>
</organism>
<dbReference type="Proteomes" id="UP000005801">
    <property type="component" value="Unassembled WGS sequence"/>
</dbReference>
<dbReference type="OrthoDB" id="9812747at2"/>
<dbReference type="Gene3D" id="3.30.540.30">
    <property type="match status" value="1"/>
</dbReference>
<dbReference type="GO" id="GO:0046872">
    <property type="term" value="F:metal ion binding"/>
    <property type="evidence" value="ECO:0007669"/>
    <property type="project" value="UniProtKB-KW"/>
</dbReference>
<evidence type="ECO:0000256" key="1">
    <source>
        <dbReference type="ARBA" id="ARBA00022723"/>
    </source>
</evidence>
<dbReference type="PROSITE" id="PS51257">
    <property type="entry name" value="PROKAR_LIPOPROTEIN"/>
    <property type="match status" value="1"/>
</dbReference>
<keyword evidence="1" id="KW-0479">Metal-binding</keyword>
<name>A6GID1_9BACT</name>
<dbReference type="PANTHER" id="PTHR23422:SF11">
    <property type="entry name" value="DIPEPTIDYL PEPTIDASE 3"/>
    <property type="match status" value="1"/>
</dbReference>
<reference evidence="3 4" key="1">
    <citation type="submission" date="2007-06" db="EMBL/GenBank/DDBJ databases">
        <authorList>
            <person name="Shimkets L."/>
            <person name="Ferriera S."/>
            <person name="Johnson J."/>
            <person name="Kravitz S."/>
            <person name="Beeson K."/>
            <person name="Sutton G."/>
            <person name="Rogers Y.-H."/>
            <person name="Friedman R."/>
            <person name="Frazier M."/>
            <person name="Venter J.C."/>
        </authorList>
    </citation>
    <scope>NUCLEOTIDE SEQUENCE [LARGE SCALE GENOMIC DNA]</scope>
    <source>
        <strain evidence="3 4">SIR-1</strain>
    </source>
</reference>
<evidence type="ECO:0000256" key="2">
    <source>
        <dbReference type="ARBA" id="ARBA00022801"/>
    </source>
</evidence>
<gene>
    <name evidence="3" type="ORF">PPSIR1_29750</name>
</gene>
<dbReference type="GO" id="GO:0016787">
    <property type="term" value="F:hydrolase activity"/>
    <property type="evidence" value="ECO:0007669"/>
    <property type="project" value="UniProtKB-KW"/>
</dbReference>
<dbReference type="STRING" id="391625.PPSIR1_29750"/>
<dbReference type="eggNOG" id="COG0457">
    <property type="taxonomic scope" value="Bacteria"/>
</dbReference>
<dbReference type="MEROPS" id="M49.003"/>
<evidence type="ECO:0000313" key="3">
    <source>
        <dbReference type="EMBL" id="EDM74384.1"/>
    </source>
</evidence>
<keyword evidence="2" id="KW-0378">Hydrolase</keyword>
<proteinExistence type="predicted"/>
<accession>A6GID1</accession>
<protein>
    <submittedName>
        <fullName evidence="3">Putative membrane attached peptidase</fullName>
    </submittedName>
</protein>
<comment type="caution">
    <text evidence="3">The sequence shown here is derived from an EMBL/GenBank/DDBJ whole genome shotgun (WGS) entry which is preliminary data.</text>
</comment>
<keyword evidence="4" id="KW-1185">Reference proteome</keyword>
<dbReference type="EMBL" id="ABCS01000134">
    <property type="protein sequence ID" value="EDM74384.1"/>
    <property type="molecule type" value="Genomic_DNA"/>
</dbReference>
<dbReference type="InterPro" id="IPR039461">
    <property type="entry name" value="Peptidase_M49"/>
</dbReference>
<dbReference type="PANTHER" id="PTHR23422">
    <property type="entry name" value="DIPEPTIDYL PEPTIDASE III-RELATED"/>
    <property type="match status" value="1"/>
</dbReference>
<evidence type="ECO:0000313" key="4">
    <source>
        <dbReference type="Proteomes" id="UP000005801"/>
    </source>
</evidence>